<evidence type="ECO:0000313" key="8">
    <source>
        <dbReference type="EMBL" id="MFC3680223.1"/>
    </source>
</evidence>
<keyword evidence="7" id="KW-0812">Transmembrane</keyword>
<keyword evidence="4" id="KW-0808">Transferase</keyword>
<protein>
    <submittedName>
        <fullName evidence="8">Lysophospholipid acyltransferase family protein</fullName>
    </submittedName>
</protein>
<dbReference type="EMBL" id="JBHRYB010000005">
    <property type="protein sequence ID" value="MFC3680223.1"/>
    <property type="molecule type" value="Genomic_DNA"/>
</dbReference>
<dbReference type="PANTHER" id="PTHR30606">
    <property type="entry name" value="LIPID A BIOSYNTHESIS LAUROYL ACYLTRANSFERASE"/>
    <property type="match status" value="1"/>
</dbReference>
<comment type="caution">
    <text evidence="8">The sequence shown here is derived from an EMBL/GenBank/DDBJ whole genome shotgun (WGS) entry which is preliminary data.</text>
</comment>
<gene>
    <name evidence="8" type="ORF">ACFOMG_08930</name>
</gene>
<keyword evidence="9" id="KW-1185">Reference proteome</keyword>
<accession>A0ABV7VRS1</accession>
<proteinExistence type="predicted"/>
<evidence type="ECO:0000256" key="4">
    <source>
        <dbReference type="ARBA" id="ARBA00022679"/>
    </source>
</evidence>
<evidence type="ECO:0000256" key="1">
    <source>
        <dbReference type="ARBA" id="ARBA00004533"/>
    </source>
</evidence>
<dbReference type="GO" id="GO:0016746">
    <property type="term" value="F:acyltransferase activity"/>
    <property type="evidence" value="ECO:0007669"/>
    <property type="project" value="UniProtKB-KW"/>
</dbReference>
<keyword evidence="2" id="KW-1003">Cell membrane</keyword>
<evidence type="ECO:0000256" key="5">
    <source>
        <dbReference type="ARBA" id="ARBA00023136"/>
    </source>
</evidence>
<dbReference type="PIRSF" id="PIRSF026649">
    <property type="entry name" value="MsbB"/>
    <property type="match status" value="1"/>
</dbReference>
<evidence type="ECO:0000313" key="9">
    <source>
        <dbReference type="Proteomes" id="UP001595722"/>
    </source>
</evidence>
<dbReference type="InterPro" id="IPR004960">
    <property type="entry name" value="LipA_acyltrans"/>
</dbReference>
<dbReference type="Pfam" id="PF03279">
    <property type="entry name" value="Lip_A_acyltrans"/>
    <property type="match status" value="1"/>
</dbReference>
<evidence type="ECO:0000256" key="3">
    <source>
        <dbReference type="ARBA" id="ARBA00022519"/>
    </source>
</evidence>
<keyword evidence="5 7" id="KW-0472">Membrane</keyword>
<keyword evidence="3" id="KW-0997">Cell inner membrane</keyword>
<dbReference type="PANTHER" id="PTHR30606:SF9">
    <property type="entry name" value="LIPID A BIOSYNTHESIS LAUROYLTRANSFERASE"/>
    <property type="match status" value="1"/>
</dbReference>
<dbReference type="CDD" id="cd07984">
    <property type="entry name" value="LPLAT_LABLAT-like"/>
    <property type="match status" value="1"/>
</dbReference>
<dbReference type="RefSeq" id="WP_376866107.1">
    <property type="nucleotide sequence ID" value="NZ_JBHRYB010000005.1"/>
</dbReference>
<name>A0ABV7VRS1_9GAMM</name>
<keyword evidence="6 8" id="KW-0012">Acyltransferase</keyword>
<evidence type="ECO:0000256" key="2">
    <source>
        <dbReference type="ARBA" id="ARBA00022475"/>
    </source>
</evidence>
<reference evidence="9" key="1">
    <citation type="journal article" date="2019" name="Int. J. Syst. Evol. Microbiol.">
        <title>The Global Catalogue of Microorganisms (GCM) 10K type strain sequencing project: providing services to taxonomists for standard genome sequencing and annotation.</title>
        <authorList>
            <consortium name="The Broad Institute Genomics Platform"/>
            <consortium name="The Broad Institute Genome Sequencing Center for Infectious Disease"/>
            <person name="Wu L."/>
            <person name="Ma J."/>
        </authorList>
    </citation>
    <scope>NUCLEOTIDE SEQUENCE [LARGE SCALE GENOMIC DNA]</scope>
    <source>
        <strain evidence="9">KCTC 42424</strain>
    </source>
</reference>
<sequence length="308" mass="35599">MAKDSRIPVTRFMLHPRYWGAWLVVFFMWLISWLPLPLKDRLSRLIGYLLYKTLHSRTRIGRKNLSACFPEYSAADIERLLQKNLQQMAMGLLETPQAWWRNMAEPVNNARIIGMEHVLQPLQNGQGVLLMSGHFTSVDFALTLFKAALPEQHKLSYMYRPHDNPVIDRMIVNGRNGRNARGHTKYQVKELIRWLRGGNIAWYACDQNSGKAADLFAPFFGVQTANLSAPSWIAKAGRAAVVFMRMHRLPGGVYEIEFSPLPDFGKQPQADCEAWNKALEQAVRQQPDQYFWIHKRFKKRPPGEAPFY</sequence>
<comment type="subcellular location">
    <subcellularLocation>
        <location evidence="1">Cell inner membrane</location>
    </subcellularLocation>
</comment>
<evidence type="ECO:0000256" key="6">
    <source>
        <dbReference type="ARBA" id="ARBA00023315"/>
    </source>
</evidence>
<organism evidence="8 9">
    <name type="scientific">Bacterioplanoides pacificum</name>
    <dbReference type="NCBI Taxonomy" id="1171596"/>
    <lineage>
        <taxon>Bacteria</taxon>
        <taxon>Pseudomonadati</taxon>
        <taxon>Pseudomonadota</taxon>
        <taxon>Gammaproteobacteria</taxon>
        <taxon>Oceanospirillales</taxon>
        <taxon>Oceanospirillaceae</taxon>
        <taxon>Bacterioplanoides</taxon>
    </lineage>
</organism>
<evidence type="ECO:0000256" key="7">
    <source>
        <dbReference type="SAM" id="Phobius"/>
    </source>
</evidence>
<feature type="transmembrane region" description="Helical" evidence="7">
    <location>
        <begin position="18"/>
        <end position="36"/>
    </location>
</feature>
<keyword evidence="7" id="KW-1133">Transmembrane helix</keyword>
<dbReference type="Proteomes" id="UP001595722">
    <property type="component" value="Unassembled WGS sequence"/>
</dbReference>